<evidence type="ECO:0000313" key="1">
    <source>
        <dbReference type="EMBL" id="MEQ2263059.1"/>
    </source>
</evidence>
<organism evidence="1 2">
    <name type="scientific">Xenotaenia resolanae</name>
    <dbReference type="NCBI Taxonomy" id="208358"/>
    <lineage>
        <taxon>Eukaryota</taxon>
        <taxon>Metazoa</taxon>
        <taxon>Chordata</taxon>
        <taxon>Craniata</taxon>
        <taxon>Vertebrata</taxon>
        <taxon>Euteleostomi</taxon>
        <taxon>Actinopterygii</taxon>
        <taxon>Neopterygii</taxon>
        <taxon>Teleostei</taxon>
        <taxon>Neoteleostei</taxon>
        <taxon>Acanthomorphata</taxon>
        <taxon>Ovalentaria</taxon>
        <taxon>Atherinomorphae</taxon>
        <taxon>Cyprinodontiformes</taxon>
        <taxon>Goodeidae</taxon>
        <taxon>Xenotaenia</taxon>
    </lineage>
</organism>
<accession>A0ABV0W0P9</accession>
<name>A0ABV0W0P9_9TELE</name>
<dbReference type="Proteomes" id="UP001444071">
    <property type="component" value="Unassembled WGS sequence"/>
</dbReference>
<sequence length="107" mass="12266">MLASPNWWKRASVLNRTPRFKGTRTKPVQEQEFLRWKNAMKKLSSSATASCMEWETLSNSDVIYAGVFLFPTTCTGSRGHPRAKIIQSLFQKTLSSQDLDFFSTPWC</sequence>
<gene>
    <name evidence="1" type="ORF">XENORESO_002566</name>
</gene>
<keyword evidence="2" id="KW-1185">Reference proteome</keyword>
<dbReference type="EMBL" id="JAHRIM010021464">
    <property type="protein sequence ID" value="MEQ2263059.1"/>
    <property type="molecule type" value="Genomic_DNA"/>
</dbReference>
<comment type="caution">
    <text evidence="1">The sequence shown here is derived from an EMBL/GenBank/DDBJ whole genome shotgun (WGS) entry which is preliminary data.</text>
</comment>
<evidence type="ECO:0000313" key="2">
    <source>
        <dbReference type="Proteomes" id="UP001444071"/>
    </source>
</evidence>
<reference evidence="1 2" key="1">
    <citation type="submission" date="2021-06" db="EMBL/GenBank/DDBJ databases">
        <authorList>
            <person name="Palmer J.M."/>
        </authorList>
    </citation>
    <scope>NUCLEOTIDE SEQUENCE [LARGE SCALE GENOMIC DNA]</scope>
    <source>
        <strain evidence="1 2">XR_2019</strain>
        <tissue evidence="1">Muscle</tissue>
    </source>
</reference>
<protein>
    <submittedName>
        <fullName evidence="1">Uncharacterized protein</fullName>
    </submittedName>
</protein>
<proteinExistence type="predicted"/>